<evidence type="ECO:0000313" key="3">
    <source>
        <dbReference type="Proteomes" id="UP000248039"/>
    </source>
</evidence>
<feature type="compositionally biased region" description="Acidic residues" evidence="1">
    <location>
        <begin position="387"/>
        <end position="396"/>
    </location>
</feature>
<dbReference type="RefSeq" id="WP_110671930.1">
    <property type="nucleotide sequence ID" value="NZ_PYBW01000088.1"/>
</dbReference>
<reference evidence="2 3" key="1">
    <citation type="submission" date="2018-03" db="EMBL/GenBank/DDBJ databases">
        <title>Bioinformatic expansion and discovery of thiopeptide antibiotics.</title>
        <authorList>
            <person name="Schwalen C.J."/>
            <person name="Hudson G.A."/>
            <person name="Mitchell D.A."/>
        </authorList>
    </citation>
    <scope>NUCLEOTIDE SEQUENCE [LARGE SCALE GENOMIC DNA]</scope>
    <source>
        <strain evidence="2 3">ATCC 21389</strain>
    </source>
</reference>
<accession>A0A2V4NKQ1</accession>
<evidence type="ECO:0008006" key="4">
    <source>
        <dbReference type="Google" id="ProtNLM"/>
    </source>
</evidence>
<keyword evidence="3" id="KW-1185">Reference proteome</keyword>
<proteinExistence type="predicted"/>
<sequence length="396" mass="43548">MNDRVRAHARPEAAAKAAPHSLHLAGPGPLATKEGFLARARRTVTPLSLQDSAPLGTKVRLTDPRLAYHGALLPLETDDFARGVRLARTLLVKNLYDSPGRSPNFAVDGPRLAGKSLLAARIGFAFQGLVDHHFPADADRHPVVYIHVPHDRGDALHWSLPFAEYFGLEHSRSPETMNHRSVDMTGPITRVMERAGTRLVIVDGIEYVRDNERQTAFDYLFHLQDALPRITFLFCGIGSQEILHHALGDHRSKAPTAGADKPASLGIPTLWVRPVPYTAAEPDQWCNVLDDAEKNLRLYKHQPGTLVQLAAYLHERTDGSMHALNQLLCQAAQTSILQQTEAIDRELLATILTGYNDPTYDCLPALAEPAASDRDNHQHGSSQDQAGLDDAEQSDS</sequence>
<protein>
    <recommendedName>
        <fullName evidence="4">ATP/GTP-binding protein</fullName>
    </recommendedName>
</protein>
<evidence type="ECO:0000256" key="1">
    <source>
        <dbReference type="SAM" id="MobiDB-lite"/>
    </source>
</evidence>
<organism evidence="2 3">
    <name type="scientific">Streptomyces tateyamensis</name>
    <dbReference type="NCBI Taxonomy" id="565073"/>
    <lineage>
        <taxon>Bacteria</taxon>
        <taxon>Bacillati</taxon>
        <taxon>Actinomycetota</taxon>
        <taxon>Actinomycetes</taxon>
        <taxon>Kitasatosporales</taxon>
        <taxon>Streptomycetaceae</taxon>
        <taxon>Streptomyces</taxon>
    </lineage>
</organism>
<dbReference type="EMBL" id="PYBW01000088">
    <property type="protein sequence ID" value="PYC75796.1"/>
    <property type="molecule type" value="Genomic_DNA"/>
</dbReference>
<feature type="compositionally biased region" description="Low complexity" evidence="1">
    <location>
        <begin position="14"/>
        <end position="25"/>
    </location>
</feature>
<name>A0A2V4NKQ1_9ACTN</name>
<dbReference type="OrthoDB" id="4067320at2"/>
<dbReference type="AlphaFoldDB" id="A0A2V4NKQ1"/>
<comment type="caution">
    <text evidence="2">The sequence shown here is derived from an EMBL/GenBank/DDBJ whole genome shotgun (WGS) entry which is preliminary data.</text>
</comment>
<feature type="region of interest" description="Disordered" evidence="1">
    <location>
        <begin position="367"/>
        <end position="396"/>
    </location>
</feature>
<gene>
    <name evidence="2" type="ORF">C7C46_23685</name>
</gene>
<feature type="compositionally biased region" description="Basic and acidic residues" evidence="1">
    <location>
        <begin position="1"/>
        <end position="13"/>
    </location>
</feature>
<evidence type="ECO:0000313" key="2">
    <source>
        <dbReference type="EMBL" id="PYC75796.1"/>
    </source>
</evidence>
<feature type="region of interest" description="Disordered" evidence="1">
    <location>
        <begin position="1"/>
        <end position="26"/>
    </location>
</feature>
<dbReference type="Proteomes" id="UP000248039">
    <property type="component" value="Unassembled WGS sequence"/>
</dbReference>